<feature type="domain" description="PUB" evidence="2">
    <location>
        <begin position="126"/>
        <end position="194"/>
    </location>
</feature>
<protein>
    <recommendedName>
        <fullName evidence="2">PUB domain-containing protein</fullName>
    </recommendedName>
</protein>
<proteinExistence type="predicted"/>
<dbReference type="PANTHER" id="PTHR46713">
    <property type="entry name" value="F13M7.16 PROTEIN"/>
    <property type="match status" value="1"/>
</dbReference>
<comment type="caution">
    <text evidence="3">The sequence shown here is derived from an EMBL/GenBank/DDBJ whole genome shotgun (WGS) entry which is preliminary data.</text>
</comment>
<feature type="compositionally biased region" description="Basic and acidic residues" evidence="1">
    <location>
        <begin position="66"/>
        <end position="102"/>
    </location>
</feature>
<dbReference type="EMBL" id="CAUYUJ010015665">
    <property type="protein sequence ID" value="CAK0856779.1"/>
    <property type="molecule type" value="Genomic_DNA"/>
</dbReference>
<feature type="region of interest" description="Disordered" evidence="1">
    <location>
        <begin position="1"/>
        <end position="102"/>
    </location>
</feature>
<keyword evidence="4" id="KW-1185">Reference proteome</keyword>
<gene>
    <name evidence="3" type="ORF">PCOR1329_LOCUS47059</name>
</gene>
<feature type="compositionally biased region" description="Pro residues" evidence="1">
    <location>
        <begin position="28"/>
        <end position="40"/>
    </location>
</feature>
<dbReference type="Pfam" id="PF09409">
    <property type="entry name" value="PUB"/>
    <property type="match status" value="1"/>
</dbReference>
<evidence type="ECO:0000313" key="3">
    <source>
        <dbReference type="EMBL" id="CAK0856779.1"/>
    </source>
</evidence>
<evidence type="ECO:0000256" key="1">
    <source>
        <dbReference type="SAM" id="MobiDB-lite"/>
    </source>
</evidence>
<sequence length="222" mass="24089">MAPQEARRRGAAPVAEEPRRAAEVAAVPPAPLVGPSPPREAPAALPTQLAPMDVLLPSRQAPAASESDRREAREAEELRRERAEAEARRREAERAAPPDKKESGAVVQALMLLRRRYKDSDPAGLLACLQTLKAYISNLAKSPLDPKFQRINCDNKGFQSRVAPFDGARRTAGRRAVLEACGFQPEGGALVVSETFTKSKGPKLWDALAKIDVLIDQLSRAT</sequence>
<dbReference type="Proteomes" id="UP001189429">
    <property type="component" value="Unassembled WGS sequence"/>
</dbReference>
<dbReference type="PANTHER" id="PTHR46713:SF1">
    <property type="entry name" value="F13M7.16 PROTEIN"/>
    <property type="match status" value="1"/>
</dbReference>
<dbReference type="InterPro" id="IPR036339">
    <property type="entry name" value="PUB-like_dom_sf"/>
</dbReference>
<dbReference type="InterPro" id="IPR018997">
    <property type="entry name" value="PUB_domain"/>
</dbReference>
<reference evidence="3" key="1">
    <citation type="submission" date="2023-10" db="EMBL/GenBank/DDBJ databases">
        <authorList>
            <person name="Chen Y."/>
            <person name="Shah S."/>
            <person name="Dougan E. K."/>
            <person name="Thang M."/>
            <person name="Chan C."/>
        </authorList>
    </citation>
    <scope>NUCLEOTIDE SEQUENCE [LARGE SCALE GENOMIC DNA]</scope>
</reference>
<accession>A0ABN9UBI1</accession>
<dbReference type="Gene3D" id="1.20.58.2190">
    <property type="match status" value="1"/>
</dbReference>
<dbReference type="SUPFAM" id="SSF143503">
    <property type="entry name" value="PUG domain-like"/>
    <property type="match status" value="1"/>
</dbReference>
<organism evidence="3 4">
    <name type="scientific">Prorocentrum cordatum</name>
    <dbReference type="NCBI Taxonomy" id="2364126"/>
    <lineage>
        <taxon>Eukaryota</taxon>
        <taxon>Sar</taxon>
        <taxon>Alveolata</taxon>
        <taxon>Dinophyceae</taxon>
        <taxon>Prorocentrales</taxon>
        <taxon>Prorocentraceae</taxon>
        <taxon>Prorocentrum</taxon>
    </lineage>
</organism>
<evidence type="ECO:0000259" key="2">
    <source>
        <dbReference type="Pfam" id="PF09409"/>
    </source>
</evidence>
<evidence type="ECO:0000313" key="4">
    <source>
        <dbReference type="Proteomes" id="UP001189429"/>
    </source>
</evidence>
<name>A0ABN9UBI1_9DINO</name>